<feature type="compositionally biased region" description="Low complexity" evidence="1">
    <location>
        <begin position="292"/>
        <end position="301"/>
    </location>
</feature>
<accession>A0AAV9VZU4</accession>
<feature type="region of interest" description="Disordered" evidence="1">
    <location>
        <begin position="207"/>
        <end position="256"/>
    </location>
</feature>
<feature type="region of interest" description="Disordered" evidence="1">
    <location>
        <begin position="279"/>
        <end position="423"/>
    </location>
</feature>
<feature type="compositionally biased region" description="Polar residues" evidence="1">
    <location>
        <begin position="354"/>
        <end position="387"/>
    </location>
</feature>
<feature type="compositionally biased region" description="Polar residues" evidence="1">
    <location>
        <begin position="28"/>
        <end position="41"/>
    </location>
</feature>
<feature type="compositionally biased region" description="Pro residues" evidence="1">
    <location>
        <begin position="11"/>
        <end position="22"/>
    </location>
</feature>
<feature type="compositionally biased region" description="Polar residues" evidence="1">
    <location>
        <begin position="404"/>
        <end position="414"/>
    </location>
</feature>
<protein>
    <submittedName>
        <fullName evidence="2">Uncharacterized protein</fullName>
    </submittedName>
</protein>
<feature type="compositionally biased region" description="Polar residues" evidence="1">
    <location>
        <begin position="220"/>
        <end position="233"/>
    </location>
</feature>
<name>A0AAV9VZU4_9PEZI</name>
<proteinExistence type="predicted"/>
<dbReference type="EMBL" id="JAVHJL010000007">
    <property type="protein sequence ID" value="KAK6499736.1"/>
    <property type="molecule type" value="Genomic_DNA"/>
</dbReference>
<feature type="compositionally biased region" description="Gly residues" evidence="1">
    <location>
        <begin position="1"/>
        <end position="10"/>
    </location>
</feature>
<feature type="compositionally biased region" description="Basic and acidic residues" evidence="1">
    <location>
        <begin position="173"/>
        <end position="185"/>
    </location>
</feature>
<feature type="region of interest" description="Disordered" evidence="1">
    <location>
        <begin position="59"/>
        <end position="79"/>
    </location>
</feature>
<evidence type="ECO:0000313" key="2">
    <source>
        <dbReference type="EMBL" id="KAK6499736.1"/>
    </source>
</evidence>
<sequence length="471" mass="53449">MSGYPHGGMGPPGPSPPIPPRPSAYRQGVQQTYYSQETTESPAWRIPYHETEVLITTVDSTSSPATTGYSETNLSRNSSRRYQQETYAIQQAPPETQAVDSSFKATYSETTEFDPRYSSHNMAVESRGHMETERFEQVSDGMSEGLSQLGWGGMSFYDTSRPSNWTPAPPENVHQDRDNSGLRTIRKEIEPEYEKISMDYYDHFTPTFTPASAPIPSPSQSRPENSQGPSRSSSTREHHETASRPNVPHLSVSDPFPISVDHERYYSDQSNLRESQFPEAVNQGGSDPFYQPPSRSYTSYRRTPRREDEKKTIQYDSMGLPSLSGVLGPTVGQPQEPVGRNSFSFDDEKRLYPSNYNQSSVSINSTHSANIPPSSRYNNSIHRTPSYASIRPDNDNRPQDFKYNYNQPAPQQNGPCRDGIPPPPVRYLSQKQGNKLGEILQEKKMEYVVCEMNRKDDLHRRIQEEARRFPY</sequence>
<keyword evidence="3" id="KW-1185">Reference proteome</keyword>
<gene>
    <name evidence="2" type="ORF">TWF481_010093</name>
</gene>
<organism evidence="2 3">
    <name type="scientific">Arthrobotrys musiformis</name>
    <dbReference type="NCBI Taxonomy" id="47236"/>
    <lineage>
        <taxon>Eukaryota</taxon>
        <taxon>Fungi</taxon>
        <taxon>Dikarya</taxon>
        <taxon>Ascomycota</taxon>
        <taxon>Pezizomycotina</taxon>
        <taxon>Orbiliomycetes</taxon>
        <taxon>Orbiliales</taxon>
        <taxon>Orbiliaceae</taxon>
        <taxon>Arthrobotrys</taxon>
    </lineage>
</organism>
<feature type="region of interest" description="Disordered" evidence="1">
    <location>
        <begin position="160"/>
        <end position="185"/>
    </location>
</feature>
<evidence type="ECO:0000313" key="3">
    <source>
        <dbReference type="Proteomes" id="UP001370758"/>
    </source>
</evidence>
<dbReference type="Proteomes" id="UP001370758">
    <property type="component" value="Unassembled WGS sequence"/>
</dbReference>
<reference evidence="2 3" key="1">
    <citation type="submission" date="2023-08" db="EMBL/GenBank/DDBJ databases">
        <authorList>
            <person name="Palmer J.M."/>
        </authorList>
    </citation>
    <scope>NUCLEOTIDE SEQUENCE [LARGE SCALE GENOMIC DNA]</scope>
    <source>
        <strain evidence="2 3">TWF481</strain>
    </source>
</reference>
<comment type="caution">
    <text evidence="2">The sequence shown here is derived from an EMBL/GenBank/DDBJ whole genome shotgun (WGS) entry which is preliminary data.</text>
</comment>
<dbReference type="AlphaFoldDB" id="A0AAV9VZU4"/>
<evidence type="ECO:0000256" key="1">
    <source>
        <dbReference type="SAM" id="MobiDB-lite"/>
    </source>
</evidence>
<feature type="region of interest" description="Disordered" evidence="1">
    <location>
        <begin position="1"/>
        <end position="45"/>
    </location>
</feature>